<organism evidence="6 7">
    <name type="scientific">Flavobacterium cheongpyeongense</name>
    <dbReference type="NCBI Taxonomy" id="2212651"/>
    <lineage>
        <taxon>Bacteria</taxon>
        <taxon>Pseudomonadati</taxon>
        <taxon>Bacteroidota</taxon>
        <taxon>Flavobacteriia</taxon>
        <taxon>Flavobacteriales</taxon>
        <taxon>Flavobacteriaceae</taxon>
        <taxon>Flavobacterium</taxon>
    </lineage>
</organism>
<evidence type="ECO:0000259" key="5">
    <source>
        <dbReference type="Pfam" id="PF00535"/>
    </source>
</evidence>
<evidence type="ECO:0000256" key="3">
    <source>
        <dbReference type="ARBA" id="ARBA00022679"/>
    </source>
</evidence>
<keyword evidence="7" id="KW-1185">Reference proteome</keyword>
<evidence type="ECO:0000256" key="2">
    <source>
        <dbReference type="ARBA" id="ARBA00022676"/>
    </source>
</evidence>
<feature type="transmembrane region" description="Helical" evidence="4">
    <location>
        <begin position="311"/>
        <end position="332"/>
    </location>
</feature>
<keyword evidence="2" id="KW-0328">Glycosyltransferase</keyword>
<evidence type="ECO:0000256" key="4">
    <source>
        <dbReference type="SAM" id="Phobius"/>
    </source>
</evidence>
<keyword evidence="4" id="KW-0812">Transmembrane</keyword>
<protein>
    <submittedName>
        <fullName evidence="6">Glycosyl transferase</fullName>
    </submittedName>
</protein>
<accession>A0A2V4BUN3</accession>
<dbReference type="EMBL" id="QJHK01000004">
    <property type="protein sequence ID" value="PXY41573.1"/>
    <property type="molecule type" value="Genomic_DNA"/>
</dbReference>
<dbReference type="Proteomes" id="UP000247903">
    <property type="component" value="Unassembled WGS sequence"/>
</dbReference>
<dbReference type="OrthoDB" id="9805625at2"/>
<gene>
    <name evidence="6" type="ORF">DMB65_06355</name>
</gene>
<evidence type="ECO:0000256" key="1">
    <source>
        <dbReference type="ARBA" id="ARBA00006739"/>
    </source>
</evidence>
<dbReference type="Pfam" id="PF00535">
    <property type="entry name" value="Glycos_transf_2"/>
    <property type="match status" value="1"/>
</dbReference>
<sequence>MILSLFLILTIYVIAIGLLYYGFFKIKKYKKPDLDPTTNFTIIVPFRNEGENLPHLLEHFCNLNYPNNLFEVILVDDNSEEKFQVPNCSVSSLSPGAKFKISVVDNIRVSNSPKKDAITTAMQHVKTEWVITTDADCIVPENWLLTFDNYIQEHNISMLAGAVSYKCKNSFLHHFQQLDLTSLQGATIGSFGLNKGFMCNGANFAYKKSLFEKLNGFDGNDKIASGDDVFLLQKAIGKFPEGVHYLKAEEAIVITKPTENWKSLFYQRVRWAAKTSSYQSIFGTFLGLIVFFVNLSFVIGFFFVVSGLWPYPLFVLFVFFKFLTDFVLLYATNLFLTKKKLKSVLLSSLLYPFFSSGVALYSLFGTYEWKDRRFKV</sequence>
<feature type="transmembrane region" description="Helical" evidence="4">
    <location>
        <begin position="280"/>
        <end position="305"/>
    </location>
</feature>
<feature type="transmembrane region" description="Helical" evidence="4">
    <location>
        <begin position="344"/>
        <end position="364"/>
    </location>
</feature>
<keyword evidence="4" id="KW-1133">Transmembrane helix</keyword>
<proteinExistence type="inferred from homology"/>
<evidence type="ECO:0000313" key="7">
    <source>
        <dbReference type="Proteomes" id="UP000247903"/>
    </source>
</evidence>
<keyword evidence="3 6" id="KW-0808">Transferase</keyword>
<comment type="caution">
    <text evidence="6">The sequence shown here is derived from an EMBL/GenBank/DDBJ whole genome shotgun (WGS) entry which is preliminary data.</text>
</comment>
<comment type="similarity">
    <text evidence="1">Belongs to the glycosyltransferase 2 family.</text>
</comment>
<dbReference type="CDD" id="cd04192">
    <property type="entry name" value="GT_2_like_e"/>
    <property type="match status" value="1"/>
</dbReference>
<dbReference type="InterPro" id="IPR029044">
    <property type="entry name" value="Nucleotide-diphossugar_trans"/>
</dbReference>
<reference evidence="6 7" key="1">
    <citation type="submission" date="2018-05" db="EMBL/GenBank/DDBJ databases">
        <title>Flavobacterium sp. strain IMCC34759, incomplete genome.</title>
        <authorList>
            <person name="Joung Y."/>
            <person name="Cho J."/>
        </authorList>
    </citation>
    <scope>NUCLEOTIDE SEQUENCE [LARGE SCALE GENOMIC DNA]</scope>
    <source>
        <strain evidence="6 7">IMCC34759</strain>
    </source>
</reference>
<dbReference type="InterPro" id="IPR001173">
    <property type="entry name" value="Glyco_trans_2-like"/>
</dbReference>
<evidence type="ECO:0000313" key="6">
    <source>
        <dbReference type="EMBL" id="PXY41573.1"/>
    </source>
</evidence>
<feature type="domain" description="Glycosyltransferase 2-like" evidence="5">
    <location>
        <begin position="41"/>
        <end position="214"/>
    </location>
</feature>
<keyword evidence="4" id="KW-0472">Membrane</keyword>
<dbReference type="SUPFAM" id="SSF53448">
    <property type="entry name" value="Nucleotide-diphospho-sugar transferases"/>
    <property type="match status" value="1"/>
</dbReference>
<dbReference type="PANTHER" id="PTHR43630">
    <property type="entry name" value="POLY-BETA-1,6-N-ACETYL-D-GLUCOSAMINE SYNTHASE"/>
    <property type="match status" value="1"/>
</dbReference>
<feature type="transmembrane region" description="Helical" evidence="4">
    <location>
        <begin position="6"/>
        <end position="24"/>
    </location>
</feature>
<dbReference type="GO" id="GO:0016757">
    <property type="term" value="F:glycosyltransferase activity"/>
    <property type="evidence" value="ECO:0007669"/>
    <property type="project" value="UniProtKB-KW"/>
</dbReference>
<name>A0A2V4BUN3_9FLAO</name>
<dbReference type="RefSeq" id="WP_110305819.1">
    <property type="nucleotide sequence ID" value="NZ_QJHK01000004.1"/>
</dbReference>
<dbReference type="Gene3D" id="3.90.550.10">
    <property type="entry name" value="Spore Coat Polysaccharide Biosynthesis Protein SpsA, Chain A"/>
    <property type="match status" value="1"/>
</dbReference>
<dbReference type="AlphaFoldDB" id="A0A2V4BUN3"/>
<dbReference type="PANTHER" id="PTHR43630:SF1">
    <property type="entry name" value="POLY-BETA-1,6-N-ACETYL-D-GLUCOSAMINE SYNTHASE"/>
    <property type="match status" value="1"/>
</dbReference>